<feature type="compositionally biased region" description="Acidic residues" evidence="5">
    <location>
        <begin position="420"/>
        <end position="437"/>
    </location>
</feature>
<feature type="non-terminal residue" evidence="6">
    <location>
        <position position="1"/>
    </location>
</feature>
<dbReference type="PANTHER" id="PTHR44675">
    <property type="entry name" value="PAK1 INTERACTING PROTEIN 1"/>
    <property type="match status" value="1"/>
</dbReference>
<dbReference type="SUPFAM" id="SSF50978">
    <property type="entry name" value="WD40 repeat-like"/>
    <property type="match status" value="1"/>
</dbReference>
<dbReference type="InterPro" id="IPR001680">
    <property type="entry name" value="WD40_rpt"/>
</dbReference>
<comment type="function">
    <text evidence="3">Negatively regulates the PAK1 kinase. PAK1 is a member of the PAK kinase family, which has been shown to play a positive role in the regulation of signaling pathways involving MAPK8 and RELA. PAK1 exists as an inactive homodimer, which is activated by binding of small GTPases such as CDC42 to an N-terminal regulatory domain. PAK1IP1 also binds to the N-terminus of PAK1, and inhibits the specific activation of PAK1 by CDC42. May be involved in ribosomal large subunit assembly.</text>
</comment>
<evidence type="ECO:0000256" key="2">
    <source>
        <dbReference type="ARBA" id="ARBA00022737"/>
    </source>
</evidence>
<dbReference type="PROSITE" id="PS50294">
    <property type="entry name" value="WD_REPEATS_REGION"/>
    <property type="match status" value="1"/>
</dbReference>
<dbReference type="Pfam" id="PF00400">
    <property type="entry name" value="WD40"/>
    <property type="match status" value="1"/>
</dbReference>
<dbReference type="AlphaFoldDB" id="A0A0V0J3C2"/>
<protein>
    <submittedName>
        <fullName evidence="6">p21-activated protein kinase-interacting protein 1</fullName>
    </submittedName>
</protein>
<dbReference type="InterPro" id="IPR036322">
    <property type="entry name" value="WD40_repeat_dom_sf"/>
</dbReference>
<proteinExistence type="predicted"/>
<dbReference type="InterPro" id="IPR051959">
    <property type="entry name" value="PAK1-Kinase_Regulator"/>
</dbReference>
<dbReference type="SMART" id="SM00320">
    <property type="entry name" value="WD40"/>
    <property type="match status" value="3"/>
</dbReference>
<dbReference type="EMBL" id="GEEE01003076">
    <property type="protein sequence ID" value="JAP60149.1"/>
    <property type="molecule type" value="Transcribed_RNA"/>
</dbReference>
<evidence type="ECO:0000313" key="6">
    <source>
        <dbReference type="EMBL" id="JAP60149.1"/>
    </source>
</evidence>
<dbReference type="PANTHER" id="PTHR44675:SF1">
    <property type="entry name" value="P21-ACTIVATED PROTEIN KINASE-INTERACTING PROTEIN 1"/>
    <property type="match status" value="1"/>
</dbReference>
<evidence type="ECO:0000256" key="1">
    <source>
        <dbReference type="ARBA" id="ARBA00022574"/>
    </source>
</evidence>
<reference evidence="6" key="1">
    <citation type="submission" date="2016-01" db="EMBL/GenBank/DDBJ databases">
        <title>Reference transcriptome for the parasite Schistocephalus solidus: insights into the molecular evolution of parasitism.</title>
        <authorList>
            <person name="Hebert F.O."/>
            <person name="Grambauer S."/>
            <person name="Barber I."/>
            <person name="Landry C.R."/>
            <person name="Aubin-Horth N."/>
        </authorList>
    </citation>
    <scope>NUCLEOTIDE SEQUENCE</scope>
</reference>
<dbReference type="PROSITE" id="PS00678">
    <property type="entry name" value="WD_REPEATS_1"/>
    <property type="match status" value="1"/>
</dbReference>
<evidence type="ECO:0000256" key="4">
    <source>
        <dbReference type="PROSITE-ProRule" id="PRU00221"/>
    </source>
</evidence>
<feature type="repeat" description="WD" evidence="4">
    <location>
        <begin position="164"/>
        <end position="205"/>
    </location>
</feature>
<gene>
    <name evidence="6" type="primary">PK1IP</name>
    <name evidence="6" type="ORF">TR165204</name>
</gene>
<name>A0A0V0J3C2_SCHSO</name>
<keyword evidence="2" id="KW-0677">Repeat</keyword>
<keyword evidence="6" id="KW-0808">Transferase</keyword>
<dbReference type="InterPro" id="IPR019775">
    <property type="entry name" value="WD40_repeat_CS"/>
</dbReference>
<dbReference type="GO" id="GO:0016301">
    <property type="term" value="F:kinase activity"/>
    <property type="evidence" value="ECO:0007669"/>
    <property type="project" value="UniProtKB-KW"/>
</dbReference>
<dbReference type="InterPro" id="IPR015943">
    <property type="entry name" value="WD40/YVTN_repeat-like_dom_sf"/>
</dbReference>
<accession>A0A0V0J3C2</accession>
<sequence>LNGPYLTRCMMENQTVPRYLVVACGSYDGTVFAMAHEHTKINPDGPSLLKPIFIDPDAHPSSVTALALGGDLLVSGSSDEVIQVFSVSGRCRLGCLELHTGCVRHLQFAPDLSYANRQPSHLFSLGEDACFAIWRQQVATTTADSEAGSKSFSRVPAWPCIRQMRRHKGPISAFALHPSCRLALTLSDDKTLRVWNLLRGRQAYTVRLKTLASGATDVSFTPSGRYLLMLCPNRFDLIDLSPPAGDTGVKPLATCEFGRPFSAFPIVFDEDDPLTTDCPYLYLLAAFGNILRAFRCPLWSEARREIQALGETRLPGKRVKVLKVLSWPENLMQSQLEVYSNRRKILVTVSTDLDGSYVRGYAINIQTELGNKGLSAPRAVLPVFTYDIHGIRLTQIDASWSLNEQQQEVNACEMIDAEFATEEEKERDDDEGSDTPEENLSIPDSYGNLKD</sequence>
<organism evidence="6">
    <name type="scientific">Schistocephalus solidus</name>
    <name type="common">Tapeworm</name>
    <dbReference type="NCBI Taxonomy" id="70667"/>
    <lineage>
        <taxon>Eukaryota</taxon>
        <taxon>Metazoa</taxon>
        <taxon>Spiralia</taxon>
        <taxon>Lophotrochozoa</taxon>
        <taxon>Platyhelminthes</taxon>
        <taxon>Cestoda</taxon>
        <taxon>Eucestoda</taxon>
        <taxon>Diphyllobothriidea</taxon>
        <taxon>Diphyllobothriidae</taxon>
        <taxon>Schistocephalus</taxon>
    </lineage>
</organism>
<dbReference type="PROSITE" id="PS50082">
    <property type="entry name" value="WD_REPEATS_2"/>
    <property type="match status" value="1"/>
</dbReference>
<evidence type="ECO:0000256" key="5">
    <source>
        <dbReference type="SAM" id="MobiDB-lite"/>
    </source>
</evidence>
<feature type="region of interest" description="Disordered" evidence="5">
    <location>
        <begin position="420"/>
        <end position="451"/>
    </location>
</feature>
<evidence type="ECO:0000256" key="3">
    <source>
        <dbReference type="ARBA" id="ARBA00045213"/>
    </source>
</evidence>
<keyword evidence="1 4" id="KW-0853">WD repeat</keyword>
<keyword evidence="6" id="KW-0418">Kinase</keyword>
<dbReference type="Gene3D" id="2.130.10.10">
    <property type="entry name" value="YVTN repeat-like/Quinoprotein amine dehydrogenase"/>
    <property type="match status" value="2"/>
</dbReference>